<name>A0A2W7N838_9RHOB</name>
<evidence type="ECO:0000313" key="2">
    <source>
        <dbReference type="EMBL" id="PZX13024.1"/>
    </source>
</evidence>
<dbReference type="PANTHER" id="PTHR11365:SF23">
    <property type="entry name" value="HYPOTHETICAL 5-OXOPROLINASE (EUROFUNG)-RELATED"/>
    <property type="match status" value="1"/>
</dbReference>
<dbReference type="GO" id="GO:0005829">
    <property type="term" value="C:cytosol"/>
    <property type="evidence" value="ECO:0007669"/>
    <property type="project" value="TreeGrafter"/>
</dbReference>
<dbReference type="Pfam" id="PF02538">
    <property type="entry name" value="Hydantoinase_B"/>
    <property type="match status" value="1"/>
</dbReference>
<dbReference type="RefSeq" id="WP_111538456.1">
    <property type="nucleotide sequence ID" value="NZ_QKZL01000020.1"/>
</dbReference>
<proteinExistence type="predicted"/>
<comment type="caution">
    <text evidence="2">The sequence shown here is derived from an EMBL/GenBank/DDBJ whole genome shotgun (WGS) entry which is preliminary data.</text>
</comment>
<evidence type="ECO:0000313" key="3">
    <source>
        <dbReference type="Proteomes" id="UP000248916"/>
    </source>
</evidence>
<evidence type="ECO:0000259" key="1">
    <source>
        <dbReference type="Pfam" id="PF02538"/>
    </source>
</evidence>
<dbReference type="InterPro" id="IPR045079">
    <property type="entry name" value="Oxoprolinase-like"/>
</dbReference>
<keyword evidence="3" id="KW-1185">Reference proteome</keyword>
<dbReference type="PANTHER" id="PTHR11365">
    <property type="entry name" value="5-OXOPROLINASE RELATED"/>
    <property type="match status" value="1"/>
</dbReference>
<protein>
    <submittedName>
        <fullName evidence="2">N-methylhydantoinase B</fullName>
    </submittedName>
</protein>
<dbReference type="OrthoDB" id="9761586at2"/>
<feature type="domain" description="Hydantoinase B/oxoprolinase" evidence="1">
    <location>
        <begin position="2"/>
        <end position="525"/>
    </location>
</feature>
<sequence length="577" mass="62064">MDPVTLAVVRGALEQIADEMDQHLIHAALSPIISETNDCAHGIFLPDTGETVAQGRFGLPVFLANMQFTVQNLVEHVRAHGGFSPGDVWILNDPYLSGTHLQDVVLVAPHFVDEELFALLASTGHWMDIGGSVPGGWAPAAQDIHTEGILIPPCKLYEAGRLNDGLVSMFTGNVRLPDQIRGDMFAMANVFHVGQRGLDALVARYGRETLSDCIAALNDRSERQMRSYIEEIPDGVYEYEDFMDNDGIVDAPIRVALKLTVRGDNLHFDFTGSDPAARGPLNLARSTTQSTCFIALKHIFAEVPVNGGAFRPTAFDIPEGSVVAASYPSPVSGYLEPIGRVFDVVIGALSLAIPDRVPAPAFGTVGVITAGGRQPDTGDYFVAVFPYPGGYGGYSGGDGLVNGTPPVSMANFMSIEASEHRYPLQFDEYALRENSGGAGTFRGGCGTQYRIRTLSEMTISVLGDRQDHPPFGIAGGHAAAPSRLVIKADGREERPPMRSKVQKTVLSPDDWVYAQTPGGGGFGDPTERAPDTVLEDVEMGYITIEAARDTYKVVIRETADRPLRIDTGATETLRASD</sequence>
<dbReference type="AlphaFoldDB" id="A0A2W7N838"/>
<reference evidence="2 3" key="1">
    <citation type="submission" date="2018-06" db="EMBL/GenBank/DDBJ databases">
        <title>Genomic Encyclopedia of Archaeal and Bacterial Type Strains, Phase II (KMG-II): from individual species to whole genera.</title>
        <authorList>
            <person name="Goeker M."/>
        </authorList>
    </citation>
    <scope>NUCLEOTIDE SEQUENCE [LARGE SCALE GENOMIC DNA]</scope>
    <source>
        <strain evidence="2 3">DSM 22009</strain>
    </source>
</reference>
<gene>
    <name evidence="2" type="ORF">LX81_03401</name>
</gene>
<dbReference type="GO" id="GO:0017168">
    <property type="term" value="F:5-oxoprolinase (ATP-hydrolyzing) activity"/>
    <property type="evidence" value="ECO:0007669"/>
    <property type="project" value="TreeGrafter"/>
</dbReference>
<accession>A0A2W7N838</accession>
<dbReference type="EMBL" id="QKZL01000020">
    <property type="protein sequence ID" value="PZX13024.1"/>
    <property type="molecule type" value="Genomic_DNA"/>
</dbReference>
<dbReference type="Proteomes" id="UP000248916">
    <property type="component" value="Unassembled WGS sequence"/>
</dbReference>
<organism evidence="2 3">
    <name type="scientific">Palleronia aestuarii</name>
    <dbReference type="NCBI Taxonomy" id="568105"/>
    <lineage>
        <taxon>Bacteria</taxon>
        <taxon>Pseudomonadati</taxon>
        <taxon>Pseudomonadota</taxon>
        <taxon>Alphaproteobacteria</taxon>
        <taxon>Rhodobacterales</taxon>
        <taxon>Roseobacteraceae</taxon>
        <taxon>Palleronia</taxon>
    </lineage>
</organism>
<dbReference type="GO" id="GO:0006749">
    <property type="term" value="P:glutathione metabolic process"/>
    <property type="evidence" value="ECO:0007669"/>
    <property type="project" value="TreeGrafter"/>
</dbReference>
<dbReference type="InterPro" id="IPR003692">
    <property type="entry name" value="Hydantoinase_B"/>
</dbReference>